<name>A0A5D2MTG8_GOSTO</name>
<dbReference type="EMBL" id="CM017621">
    <property type="protein sequence ID" value="TYH94866.1"/>
    <property type="molecule type" value="Genomic_DNA"/>
</dbReference>
<sequence>MKTTSWHRGLFLSLRTHPSPPTPPDPRRSGLFTIKNCIKIDTTLAFLSIYLCLLSSSEGIV</sequence>
<accession>A0A5D2MTG8</accession>
<evidence type="ECO:0000256" key="1">
    <source>
        <dbReference type="SAM" id="MobiDB-lite"/>
    </source>
</evidence>
<evidence type="ECO:0000313" key="2">
    <source>
        <dbReference type="EMBL" id="TYH94866.1"/>
    </source>
</evidence>
<organism evidence="2 3">
    <name type="scientific">Gossypium tomentosum</name>
    <name type="common">Hawaiian cotton</name>
    <name type="synonym">Gossypium sandvicense</name>
    <dbReference type="NCBI Taxonomy" id="34277"/>
    <lineage>
        <taxon>Eukaryota</taxon>
        <taxon>Viridiplantae</taxon>
        <taxon>Streptophyta</taxon>
        <taxon>Embryophyta</taxon>
        <taxon>Tracheophyta</taxon>
        <taxon>Spermatophyta</taxon>
        <taxon>Magnoliopsida</taxon>
        <taxon>eudicotyledons</taxon>
        <taxon>Gunneridae</taxon>
        <taxon>Pentapetalae</taxon>
        <taxon>rosids</taxon>
        <taxon>malvids</taxon>
        <taxon>Malvales</taxon>
        <taxon>Malvaceae</taxon>
        <taxon>Malvoideae</taxon>
        <taxon>Gossypium</taxon>
    </lineage>
</organism>
<gene>
    <name evidence="2" type="ORF">ES332_A12G067700v1</name>
</gene>
<reference evidence="2 3" key="1">
    <citation type="submission" date="2019-07" db="EMBL/GenBank/DDBJ databases">
        <title>WGS assembly of Gossypium tomentosum.</title>
        <authorList>
            <person name="Chen Z.J."/>
            <person name="Sreedasyam A."/>
            <person name="Ando A."/>
            <person name="Song Q."/>
            <person name="De L."/>
            <person name="Hulse-Kemp A."/>
            <person name="Ding M."/>
            <person name="Ye W."/>
            <person name="Kirkbride R."/>
            <person name="Jenkins J."/>
            <person name="Plott C."/>
            <person name="Lovell J."/>
            <person name="Lin Y.-M."/>
            <person name="Vaughn R."/>
            <person name="Liu B."/>
            <person name="Li W."/>
            <person name="Simpson S."/>
            <person name="Scheffler B."/>
            <person name="Saski C."/>
            <person name="Grover C."/>
            <person name="Hu G."/>
            <person name="Conover J."/>
            <person name="Carlson J."/>
            <person name="Shu S."/>
            <person name="Boston L."/>
            <person name="Williams M."/>
            <person name="Peterson D."/>
            <person name="Mcgee K."/>
            <person name="Jones D."/>
            <person name="Wendel J."/>
            <person name="Stelly D."/>
            <person name="Grimwood J."/>
            <person name="Schmutz J."/>
        </authorList>
    </citation>
    <scope>NUCLEOTIDE SEQUENCE [LARGE SCALE GENOMIC DNA]</scope>
    <source>
        <strain evidence="2">7179.01</strain>
    </source>
</reference>
<dbReference type="Proteomes" id="UP000322667">
    <property type="component" value="Chromosome A12"/>
</dbReference>
<proteinExistence type="predicted"/>
<feature type="region of interest" description="Disordered" evidence="1">
    <location>
        <begin position="1"/>
        <end position="28"/>
    </location>
</feature>
<evidence type="ECO:0000313" key="3">
    <source>
        <dbReference type="Proteomes" id="UP000322667"/>
    </source>
</evidence>
<keyword evidence="3" id="KW-1185">Reference proteome</keyword>
<protein>
    <submittedName>
        <fullName evidence="2">Uncharacterized protein</fullName>
    </submittedName>
</protein>
<dbReference type="AlphaFoldDB" id="A0A5D2MTG8"/>